<dbReference type="SUPFAM" id="SSF58069">
    <property type="entry name" value="Virus ectodomain"/>
    <property type="match status" value="1"/>
</dbReference>
<gene>
    <name evidence="3" type="primary">GPC</name>
</gene>
<accession>A0A3Q8Q2Y9</accession>
<keyword evidence="2" id="KW-0812">Transmembrane</keyword>
<dbReference type="InterPro" id="IPR018154">
    <property type="entry name" value="TLV/ENV_coat_polyprotein"/>
</dbReference>
<name>A0A3Q8Q2Y9_9VIRU</name>
<reference evidence="3" key="1">
    <citation type="journal article" date="2018" name="PLoS Pathog.">
        <title>Characterization of Haartman Institute snake virus-1 (HISV-1) and HISV-like viruses-The representatives of genus Hartmanivirus, family Arenaviridae.</title>
        <authorList>
            <person name="Hepojoki J."/>
            <person name="Hepojoki S."/>
            <person name="Smura T."/>
            <person name="Szirovicza L."/>
            <person name="Dervas E."/>
            <person name="Prahauser B."/>
            <person name="Nufer L."/>
            <person name="Schraner E.M."/>
            <person name="Vapalahti O."/>
            <person name="Kipar A."/>
            <person name="Hetzel U."/>
        </authorList>
    </citation>
    <scope>NUCLEOTIDE SEQUENCE</scope>
    <source>
        <strain evidence="3">F18-5_4</strain>
    </source>
</reference>
<dbReference type="GO" id="GO:0020002">
    <property type="term" value="C:host cell plasma membrane"/>
    <property type="evidence" value="ECO:0007669"/>
    <property type="project" value="UniProtKB-SubCell"/>
</dbReference>
<proteinExistence type="predicted"/>
<sequence>MAGQTWLMLCSALLLMMPRPTFETIGEMLSLAASSNSSICHGMQFTEPTESFMGILPNETRPMFIFSIMHSEAAPKVGKTLKISHDMKLFGGEAINHMIFVNKVVYEPVSYYNYTGSCRQQGLQACVRVYSDLINGSRGYPSSKIGFTAAELNKTRASDFHNMGFKICISCRDHRGIRLVVYNKNNRTAQLMMCPSELVFSEDFTINSTSAKSDEETSVPLLNVTGYACIALHNKNMLTHHSLALSSGSKVDNTLEPGCDSNVGLFGHSTGTDYGWGIANFFSAGITNSLQISQLEHVTDAIACKIAKTSNYTTTALFLLNKEEGEIRDHVVEHEVALNYLLAHQGGLCNVVKGPMCCSDIDDFRRNVSDMIDKVHEEMKKFYHEPDPFGGLGTWGFYGTIFGHVLQWIPIIIMVIVVCFVCSWVKR</sequence>
<dbReference type="PANTHER" id="PTHR10424">
    <property type="entry name" value="VIRAL ENVELOPE PROTEIN"/>
    <property type="match status" value="1"/>
</dbReference>
<evidence type="ECO:0000313" key="3">
    <source>
        <dbReference type="EMBL" id="AZI72599.1"/>
    </source>
</evidence>
<organism evidence="3">
    <name type="scientific">S2-like reptarenavirus</name>
    <dbReference type="NCBI Taxonomy" id="2447936"/>
    <lineage>
        <taxon>Viruses</taxon>
        <taxon>Riboviria</taxon>
        <taxon>Orthornavirae</taxon>
        <taxon>Negarnaviricota</taxon>
        <taxon>Polyploviricotina</taxon>
        <taxon>Bunyaviricetes</taxon>
        <taxon>Hareavirales</taxon>
        <taxon>Arenaviridae</taxon>
        <taxon>Reptarenavirus</taxon>
    </lineage>
</organism>
<keyword evidence="2" id="KW-1133">Transmembrane helix</keyword>
<keyword evidence="2" id="KW-0472">Membrane</keyword>
<dbReference type="Gene3D" id="1.10.287.210">
    <property type="match status" value="1"/>
</dbReference>
<dbReference type="EMBL" id="MH483056">
    <property type="protein sequence ID" value="AZI72599.1"/>
    <property type="molecule type" value="Genomic_RNA"/>
</dbReference>
<protein>
    <submittedName>
        <fullName evidence="3">Glycoprotein</fullName>
    </submittedName>
</protein>
<evidence type="ECO:0000256" key="1">
    <source>
        <dbReference type="ARBA" id="ARBA00004165"/>
    </source>
</evidence>
<feature type="transmembrane region" description="Helical" evidence="2">
    <location>
        <begin position="405"/>
        <end position="425"/>
    </location>
</feature>
<evidence type="ECO:0000256" key="2">
    <source>
        <dbReference type="SAM" id="Phobius"/>
    </source>
</evidence>
<comment type="subcellular location">
    <subcellularLocation>
        <location evidence="1">Host cell membrane</location>
    </subcellularLocation>
</comment>